<keyword evidence="1" id="KW-0812">Transmembrane</keyword>
<dbReference type="InterPro" id="IPR050879">
    <property type="entry name" value="Acyltransferase_3"/>
</dbReference>
<evidence type="ECO:0000256" key="1">
    <source>
        <dbReference type="SAM" id="Phobius"/>
    </source>
</evidence>
<reference evidence="3 4" key="1">
    <citation type="submission" date="2018-06" db="EMBL/GenBank/DDBJ databases">
        <title>Genomic Encyclopedia of Type Strains, Phase IV (KMG-V): Genome sequencing to study the core and pangenomes of soil and plant-associated prokaryotes.</title>
        <authorList>
            <person name="Whitman W."/>
        </authorList>
    </citation>
    <scope>NUCLEOTIDE SEQUENCE [LARGE SCALE GENOMIC DNA]</scope>
    <source>
        <strain evidence="3 4">SRCL-318</strain>
    </source>
</reference>
<dbReference type="InterPro" id="IPR002656">
    <property type="entry name" value="Acyl_transf_3_dom"/>
</dbReference>
<dbReference type="EMBL" id="QJSQ01000023">
    <property type="protein sequence ID" value="PYE18251.1"/>
    <property type="molecule type" value="Genomic_DNA"/>
</dbReference>
<accession>A0A2V4TFV1</accession>
<feature type="transmembrane region" description="Helical" evidence="1">
    <location>
        <begin position="39"/>
        <end position="60"/>
    </location>
</feature>
<feature type="transmembrane region" description="Helical" evidence="1">
    <location>
        <begin position="286"/>
        <end position="306"/>
    </location>
</feature>
<feature type="transmembrane region" description="Helical" evidence="1">
    <location>
        <begin position="230"/>
        <end position="248"/>
    </location>
</feature>
<gene>
    <name evidence="3" type="ORF">C7410_12367</name>
</gene>
<evidence type="ECO:0000313" key="4">
    <source>
        <dbReference type="Proteomes" id="UP000247772"/>
    </source>
</evidence>
<dbReference type="PANTHER" id="PTHR23028">
    <property type="entry name" value="ACETYLTRANSFERASE"/>
    <property type="match status" value="1"/>
</dbReference>
<feature type="transmembrane region" description="Helical" evidence="1">
    <location>
        <begin position="12"/>
        <end position="33"/>
    </location>
</feature>
<feature type="transmembrane region" description="Helical" evidence="1">
    <location>
        <begin position="170"/>
        <end position="189"/>
    </location>
</feature>
<dbReference type="PANTHER" id="PTHR23028:SF134">
    <property type="entry name" value="PUTATIVE (AFU_ORTHOLOGUE AFUA_4G08520)-RELATED"/>
    <property type="match status" value="1"/>
</dbReference>
<comment type="caution">
    <text evidence="3">The sequence shown here is derived from an EMBL/GenBank/DDBJ whole genome shotgun (WGS) entry which is preliminary data.</text>
</comment>
<keyword evidence="1" id="KW-0472">Membrane</keyword>
<feature type="transmembrane region" description="Helical" evidence="1">
    <location>
        <begin position="318"/>
        <end position="336"/>
    </location>
</feature>
<dbReference type="Pfam" id="PF01757">
    <property type="entry name" value="Acyl_transf_3"/>
    <property type="match status" value="1"/>
</dbReference>
<proteinExistence type="predicted"/>
<sequence length="372" mass="40729">MRHVDARSRYATLDGLRGAAALLVLVVHFHSFFHLRPLAHAYLAVDLFFAMSGFVIASAYDNKLASGAMNWRQYVLLRLIRLYPLYFAGLLLGIVALSIRLPASDAPLIVSALPANALMMPTHAAVRTYYPWSGVKPFIYPLDFPAWSLFFELLASIAYGLFFRFLTTKALIAVMCASAIALAVAALTVGVDKGPYWETCYVGFARVGYAFTAGLLLYRFQRPGRRQHNAASIAVVVLAIGLFAVPWPKSVQSAQWLFELLVALAVVPATVWVASQVEPGPRLLPFFAFSGAVSYGIYVLHVPLGFIVQDLAPMTGLLRHPGLVLPPALLLLTWLADRYYDTPVRRALASSTRNWFATHGASATAADASVPR</sequence>
<feature type="transmembrane region" description="Helical" evidence="1">
    <location>
        <begin position="80"/>
        <end position="99"/>
    </location>
</feature>
<feature type="domain" description="Acyltransferase 3" evidence="2">
    <location>
        <begin position="12"/>
        <end position="330"/>
    </location>
</feature>
<name>A0A2V4TFV1_9BURK</name>
<keyword evidence="1" id="KW-1133">Transmembrane helix</keyword>
<protein>
    <submittedName>
        <fullName evidence="3">Peptidoglycan/LPS O-acetylase OafA/YrhL</fullName>
    </submittedName>
</protein>
<dbReference type="AlphaFoldDB" id="A0A2V4TFV1"/>
<dbReference type="Proteomes" id="UP000247772">
    <property type="component" value="Unassembled WGS sequence"/>
</dbReference>
<feature type="transmembrane region" description="Helical" evidence="1">
    <location>
        <begin position="201"/>
        <end position="218"/>
    </location>
</feature>
<organism evidence="3 4">
    <name type="scientific">Paraburkholderia silvatlantica</name>
    <dbReference type="NCBI Taxonomy" id="321895"/>
    <lineage>
        <taxon>Bacteria</taxon>
        <taxon>Pseudomonadati</taxon>
        <taxon>Pseudomonadota</taxon>
        <taxon>Betaproteobacteria</taxon>
        <taxon>Burkholderiales</taxon>
        <taxon>Burkholderiaceae</taxon>
        <taxon>Paraburkholderia</taxon>
    </lineage>
</organism>
<evidence type="ECO:0000259" key="2">
    <source>
        <dbReference type="Pfam" id="PF01757"/>
    </source>
</evidence>
<dbReference type="GO" id="GO:0016747">
    <property type="term" value="F:acyltransferase activity, transferring groups other than amino-acyl groups"/>
    <property type="evidence" value="ECO:0007669"/>
    <property type="project" value="InterPro"/>
</dbReference>
<feature type="transmembrane region" description="Helical" evidence="1">
    <location>
        <begin position="144"/>
        <end position="163"/>
    </location>
</feature>
<evidence type="ECO:0000313" key="3">
    <source>
        <dbReference type="EMBL" id="PYE18251.1"/>
    </source>
</evidence>
<feature type="transmembrane region" description="Helical" evidence="1">
    <location>
        <begin position="254"/>
        <end position="274"/>
    </location>
</feature>